<feature type="transmembrane region" description="Helical" evidence="6">
    <location>
        <begin position="155"/>
        <end position="174"/>
    </location>
</feature>
<accession>A0ABU0DNV9</accession>
<sequence>MQTVEYKSFLLLIGLVSLAFAWVLWPLFGAVFWAAVIAIVFDPLNRRLLVRMKNRRNLAALATVFIILVIVIVPLLITAAALAQEASSLYSQVQSGELNLSRVFQPVFDALPHWASNKLGGFGLTNLSAAWEKVAAAMANGIQFMATEALSIGQSTFSFLVSLGVMLYLLFFLLRDGLTLADRVKDVIPLPGNQREALVRKFTVVIRATVKGDILVAALQGALGGLMFLFLGVHASLLWAVLMAFLSLLPVIGSALVWLPVAIYFIATGSIWQGIFLIAYGVLVIGLVDNFLRPLLVGQATKMPDYVVLISTIGGIETFGLHGFIIGPVIAAMFLAVWAIFSESTRTSPEDRTVRRALPPDGSA</sequence>
<gene>
    <name evidence="7" type="ORF">J2S76_004570</name>
</gene>
<comment type="similarity">
    <text evidence="2">Belongs to the autoinducer-2 exporter (AI-2E) (TC 2.A.86) family.</text>
</comment>
<proteinExistence type="inferred from homology"/>
<keyword evidence="5 6" id="KW-0472">Membrane</keyword>
<evidence type="ECO:0000256" key="1">
    <source>
        <dbReference type="ARBA" id="ARBA00004141"/>
    </source>
</evidence>
<feature type="transmembrane region" description="Helical" evidence="6">
    <location>
        <begin position="214"/>
        <end position="231"/>
    </location>
</feature>
<evidence type="ECO:0000256" key="4">
    <source>
        <dbReference type="ARBA" id="ARBA00022989"/>
    </source>
</evidence>
<evidence type="ECO:0000256" key="6">
    <source>
        <dbReference type="SAM" id="Phobius"/>
    </source>
</evidence>
<feature type="transmembrane region" description="Helical" evidence="6">
    <location>
        <begin position="61"/>
        <end position="83"/>
    </location>
</feature>
<protein>
    <submittedName>
        <fullName evidence="7">PurR-regulated permease PerM</fullName>
    </submittedName>
</protein>
<feature type="transmembrane region" description="Helical" evidence="6">
    <location>
        <begin position="271"/>
        <end position="288"/>
    </location>
</feature>
<dbReference type="PANTHER" id="PTHR21716:SF4">
    <property type="entry name" value="TRANSMEMBRANE PROTEIN 245"/>
    <property type="match status" value="1"/>
</dbReference>
<dbReference type="PANTHER" id="PTHR21716">
    <property type="entry name" value="TRANSMEMBRANE PROTEIN"/>
    <property type="match status" value="1"/>
</dbReference>
<reference evidence="7 8" key="1">
    <citation type="submission" date="2023-07" db="EMBL/GenBank/DDBJ databases">
        <title>Genomic Encyclopedia of Type Strains, Phase IV (KMG-IV): sequencing the most valuable type-strain genomes for metagenomic binning, comparative biology and taxonomic classification.</title>
        <authorList>
            <person name="Goeker M."/>
        </authorList>
    </citation>
    <scope>NUCLEOTIDE SEQUENCE [LARGE SCALE GENOMIC DNA]</scope>
    <source>
        <strain evidence="7 8">DSM 1277</strain>
    </source>
</reference>
<name>A0ABU0DNV9_9HYPH</name>
<keyword evidence="8" id="KW-1185">Reference proteome</keyword>
<keyword evidence="4 6" id="KW-1133">Transmembrane helix</keyword>
<keyword evidence="3 6" id="KW-0812">Transmembrane</keyword>
<feature type="transmembrane region" description="Helical" evidence="6">
    <location>
        <begin position="237"/>
        <end position="259"/>
    </location>
</feature>
<evidence type="ECO:0000313" key="7">
    <source>
        <dbReference type="EMBL" id="MDQ0350114.1"/>
    </source>
</evidence>
<dbReference type="Proteomes" id="UP001238467">
    <property type="component" value="Unassembled WGS sequence"/>
</dbReference>
<dbReference type="InterPro" id="IPR002549">
    <property type="entry name" value="AI-2E-like"/>
</dbReference>
<dbReference type="RefSeq" id="WP_307064370.1">
    <property type="nucleotide sequence ID" value="NZ_JAUSUH010000016.1"/>
</dbReference>
<evidence type="ECO:0000256" key="5">
    <source>
        <dbReference type="ARBA" id="ARBA00023136"/>
    </source>
</evidence>
<feature type="transmembrane region" description="Helical" evidence="6">
    <location>
        <begin position="12"/>
        <end position="41"/>
    </location>
</feature>
<comment type="subcellular location">
    <subcellularLocation>
        <location evidence="1">Membrane</location>
        <topology evidence="1">Multi-pass membrane protein</topology>
    </subcellularLocation>
</comment>
<dbReference type="Pfam" id="PF01594">
    <property type="entry name" value="AI-2E_transport"/>
    <property type="match status" value="1"/>
</dbReference>
<comment type="caution">
    <text evidence="7">The sequence shown here is derived from an EMBL/GenBank/DDBJ whole genome shotgun (WGS) entry which is preliminary data.</text>
</comment>
<organism evidence="7 8">
    <name type="scientific">Ancylobacter vacuolatus</name>
    <dbReference type="NCBI Taxonomy" id="223389"/>
    <lineage>
        <taxon>Bacteria</taxon>
        <taxon>Pseudomonadati</taxon>
        <taxon>Pseudomonadota</taxon>
        <taxon>Alphaproteobacteria</taxon>
        <taxon>Hyphomicrobiales</taxon>
        <taxon>Xanthobacteraceae</taxon>
        <taxon>Ancylobacter</taxon>
    </lineage>
</organism>
<evidence type="ECO:0000256" key="3">
    <source>
        <dbReference type="ARBA" id="ARBA00022692"/>
    </source>
</evidence>
<feature type="transmembrane region" description="Helical" evidence="6">
    <location>
        <begin position="308"/>
        <end position="341"/>
    </location>
</feature>
<dbReference type="EMBL" id="JAUSUH010000016">
    <property type="protein sequence ID" value="MDQ0350114.1"/>
    <property type="molecule type" value="Genomic_DNA"/>
</dbReference>
<evidence type="ECO:0000256" key="2">
    <source>
        <dbReference type="ARBA" id="ARBA00009773"/>
    </source>
</evidence>
<evidence type="ECO:0000313" key="8">
    <source>
        <dbReference type="Proteomes" id="UP001238467"/>
    </source>
</evidence>